<dbReference type="GO" id="GO:0005524">
    <property type="term" value="F:ATP binding"/>
    <property type="evidence" value="ECO:0007669"/>
    <property type="project" value="UniProtKB-KW"/>
</dbReference>
<feature type="binding site" evidence="17">
    <location>
        <position position="75"/>
    </location>
    <ligand>
        <name>ATP</name>
        <dbReference type="ChEBI" id="CHEBI:30616"/>
    </ligand>
</feature>
<dbReference type="EMBL" id="MDGQ01000005">
    <property type="protein sequence ID" value="OEK05086.1"/>
    <property type="molecule type" value="Genomic_DNA"/>
</dbReference>
<gene>
    <name evidence="20" type="ORF">BFP71_16850</name>
</gene>
<evidence type="ECO:0000256" key="18">
    <source>
        <dbReference type="PIRSR" id="PIRSR600829-4"/>
    </source>
</evidence>
<feature type="transmembrane region" description="Helical" evidence="19">
    <location>
        <begin position="54"/>
        <end position="74"/>
    </location>
</feature>
<dbReference type="Pfam" id="PF01219">
    <property type="entry name" value="DAGK_prokar"/>
    <property type="match status" value="1"/>
</dbReference>
<evidence type="ECO:0000256" key="4">
    <source>
        <dbReference type="ARBA" id="ARBA00022516"/>
    </source>
</evidence>
<keyword evidence="3" id="KW-1003">Cell membrane</keyword>
<keyword evidence="12 19" id="KW-0472">Membrane</keyword>
<comment type="cofactor">
    <cofactor evidence="18">
        <name>Mg(2+)</name>
        <dbReference type="ChEBI" id="CHEBI:18420"/>
    </cofactor>
    <text evidence="18">Mn(2+), Zn(2+), Cd(2+) and Co(2+) support activity to lesser extents.</text>
</comment>
<keyword evidence="10 19" id="KW-1133">Transmembrane helix</keyword>
<keyword evidence="13" id="KW-0594">Phospholipid biosynthesis</keyword>
<name>A0A1E5T146_9BACT</name>
<organism evidence="20 21">
    <name type="scientific">Roseivirga misakiensis</name>
    <dbReference type="NCBI Taxonomy" id="1563681"/>
    <lineage>
        <taxon>Bacteria</taxon>
        <taxon>Pseudomonadati</taxon>
        <taxon>Bacteroidota</taxon>
        <taxon>Cytophagia</taxon>
        <taxon>Cytophagales</taxon>
        <taxon>Roseivirgaceae</taxon>
        <taxon>Roseivirga</taxon>
    </lineage>
</organism>
<evidence type="ECO:0000256" key="15">
    <source>
        <dbReference type="PIRSR" id="PIRSR600829-1"/>
    </source>
</evidence>
<evidence type="ECO:0000256" key="9">
    <source>
        <dbReference type="ARBA" id="ARBA00022840"/>
    </source>
</evidence>
<keyword evidence="18" id="KW-0479">Metal-binding</keyword>
<dbReference type="InterPro" id="IPR033717">
    <property type="entry name" value="UDPK"/>
</dbReference>
<keyword evidence="18" id="KW-0460">Magnesium</keyword>
<evidence type="ECO:0000256" key="5">
    <source>
        <dbReference type="ARBA" id="ARBA00022679"/>
    </source>
</evidence>
<keyword evidence="5" id="KW-0808">Transferase</keyword>
<evidence type="ECO:0000256" key="7">
    <source>
        <dbReference type="ARBA" id="ARBA00022741"/>
    </source>
</evidence>
<keyword evidence="7 17" id="KW-0547">Nucleotide-binding</keyword>
<dbReference type="InterPro" id="IPR000829">
    <property type="entry name" value="DAGK"/>
</dbReference>
<feature type="transmembrane region" description="Helical" evidence="19">
    <location>
        <begin position="30"/>
        <end position="48"/>
    </location>
</feature>
<feature type="active site" description="Proton acceptor" evidence="15">
    <location>
        <position position="68"/>
    </location>
</feature>
<evidence type="ECO:0000313" key="20">
    <source>
        <dbReference type="EMBL" id="OEK05086.1"/>
    </source>
</evidence>
<dbReference type="PANTHER" id="PTHR34299">
    <property type="entry name" value="DIACYLGLYCEROL KINASE"/>
    <property type="match status" value="1"/>
</dbReference>
<evidence type="ECO:0000256" key="1">
    <source>
        <dbReference type="ARBA" id="ARBA00004651"/>
    </source>
</evidence>
<keyword evidence="8 20" id="KW-0418">Kinase</keyword>
<evidence type="ECO:0000256" key="13">
    <source>
        <dbReference type="ARBA" id="ARBA00023209"/>
    </source>
</evidence>
<evidence type="ECO:0000256" key="11">
    <source>
        <dbReference type="ARBA" id="ARBA00023098"/>
    </source>
</evidence>
<dbReference type="GO" id="GO:0016301">
    <property type="term" value="F:kinase activity"/>
    <property type="evidence" value="ECO:0007669"/>
    <property type="project" value="UniProtKB-KW"/>
</dbReference>
<feature type="binding site" evidence="18">
    <location>
        <position position="27"/>
    </location>
    <ligand>
        <name>a divalent metal cation</name>
        <dbReference type="ChEBI" id="CHEBI:60240"/>
    </ligand>
</feature>
<feature type="binding site" evidence="17">
    <location>
        <position position="15"/>
    </location>
    <ligand>
        <name>ATP</name>
        <dbReference type="ChEBI" id="CHEBI:30616"/>
    </ligand>
</feature>
<keyword evidence="4" id="KW-0444">Lipid biosynthesis</keyword>
<comment type="caution">
    <text evidence="20">The sequence shown here is derived from an EMBL/GenBank/DDBJ whole genome shotgun (WGS) entry which is preliminary data.</text>
</comment>
<evidence type="ECO:0000256" key="2">
    <source>
        <dbReference type="ARBA" id="ARBA00005967"/>
    </source>
</evidence>
<proteinExistence type="inferred from homology"/>
<keyword evidence="11" id="KW-0443">Lipid metabolism</keyword>
<evidence type="ECO:0000313" key="21">
    <source>
        <dbReference type="Proteomes" id="UP000095552"/>
    </source>
</evidence>
<feature type="binding site" evidence="18">
    <location>
        <position position="75"/>
    </location>
    <ligand>
        <name>a divalent metal cation</name>
        <dbReference type="ChEBI" id="CHEBI:60240"/>
    </ligand>
</feature>
<evidence type="ECO:0000256" key="3">
    <source>
        <dbReference type="ARBA" id="ARBA00022475"/>
    </source>
</evidence>
<evidence type="ECO:0000256" key="12">
    <source>
        <dbReference type="ARBA" id="ARBA00023136"/>
    </source>
</evidence>
<feature type="binding site" evidence="16">
    <location>
        <position position="68"/>
    </location>
    <ligand>
        <name>substrate</name>
    </ligand>
</feature>
<feature type="binding site" evidence="17">
    <location>
        <begin position="93"/>
        <end position="94"/>
    </location>
    <ligand>
        <name>ATP</name>
        <dbReference type="ChEBI" id="CHEBI:30616"/>
    </ligand>
</feature>
<keyword evidence="21" id="KW-1185">Reference proteome</keyword>
<comment type="similarity">
    <text evidence="2">Belongs to the bacterial diacylglycerol kinase family.</text>
</comment>
<keyword evidence="9 17" id="KW-0067">ATP-binding</keyword>
<sequence>MKPFSVKERLQSFKYAWRGIRVAIWQEHNFRIHLLAALIVIVTGFYFEISNTEWCWIVLAICIVFTAELFNTAIEKLVDLKSPEFDPLAGKIKDIAAGAVLVSALSAAIIGLLIFWPYIEDIS</sequence>
<evidence type="ECO:0000256" key="8">
    <source>
        <dbReference type="ARBA" id="ARBA00022777"/>
    </source>
</evidence>
<reference evidence="20 21" key="1">
    <citation type="submission" date="2016-08" db="EMBL/GenBank/DDBJ databases">
        <title>Draft genome of Fabibacter sp. strain SK-8.</title>
        <authorList>
            <person name="Wong S.-K."/>
            <person name="Hamasaki K."/>
            <person name="Yoshizawa S."/>
        </authorList>
    </citation>
    <scope>NUCLEOTIDE SEQUENCE [LARGE SCALE GENOMIC DNA]</scope>
    <source>
        <strain evidence="20 21">SK-8</strain>
    </source>
</reference>
<dbReference type="GO" id="GO:0046872">
    <property type="term" value="F:metal ion binding"/>
    <property type="evidence" value="ECO:0007669"/>
    <property type="project" value="UniProtKB-KW"/>
</dbReference>
<dbReference type="CDD" id="cd14265">
    <property type="entry name" value="UDPK_IM_like"/>
    <property type="match status" value="1"/>
</dbReference>
<dbReference type="GO" id="GO:0008654">
    <property type="term" value="P:phospholipid biosynthetic process"/>
    <property type="evidence" value="ECO:0007669"/>
    <property type="project" value="UniProtKB-KW"/>
</dbReference>
<dbReference type="GO" id="GO:0005886">
    <property type="term" value="C:plasma membrane"/>
    <property type="evidence" value="ECO:0007669"/>
    <property type="project" value="UniProtKB-SubCell"/>
</dbReference>
<evidence type="ECO:0000256" key="6">
    <source>
        <dbReference type="ARBA" id="ARBA00022692"/>
    </source>
</evidence>
<keyword evidence="6 19" id="KW-0812">Transmembrane</keyword>
<evidence type="ECO:0000256" key="10">
    <source>
        <dbReference type="ARBA" id="ARBA00022989"/>
    </source>
</evidence>
<feature type="transmembrane region" description="Helical" evidence="19">
    <location>
        <begin position="95"/>
        <end position="119"/>
    </location>
</feature>
<evidence type="ECO:0000256" key="19">
    <source>
        <dbReference type="SAM" id="Phobius"/>
    </source>
</evidence>
<evidence type="ECO:0000256" key="14">
    <source>
        <dbReference type="ARBA" id="ARBA00023264"/>
    </source>
</evidence>
<protein>
    <submittedName>
        <fullName evidence="20">Diacylglycerol kinase</fullName>
    </submittedName>
</protein>
<evidence type="ECO:0000256" key="17">
    <source>
        <dbReference type="PIRSR" id="PIRSR600829-3"/>
    </source>
</evidence>
<feature type="binding site" evidence="17">
    <location>
        <position position="27"/>
    </location>
    <ligand>
        <name>ATP</name>
        <dbReference type="ChEBI" id="CHEBI:30616"/>
    </ligand>
</feature>
<comment type="subcellular location">
    <subcellularLocation>
        <location evidence="1">Cell membrane</location>
        <topology evidence="1">Multi-pass membrane protein</topology>
    </subcellularLocation>
</comment>
<accession>A0A1E5T146</accession>
<dbReference type="STRING" id="1563681.BFP71_16850"/>
<dbReference type="Gene3D" id="1.10.287.3610">
    <property type="match status" value="1"/>
</dbReference>
<keyword evidence="14" id="KW-1208">Phospholipid metabolism</keyword>
<dbReference type="RefSeq" id="WP_069836590.1">
    <property type="nucleotide sequence ID" value="NZ_MDGQ01000005.1"/>
</dbReference>
<evidence type="ECO:0000256" key="16">
    <source>
        <dbReference type="PIRSR" id="PIRSR600829-2"/>
    </source>
</evidence>
<dbReference type="Proteomes" id="UP000095552">
    <property type="component" value="Unassembled WGS sequence"/>
</dbReference>
<dbReference type="AlphaFoldDB" id="A0A1E5T146"/>
<dbReference type="InterPro" id="IPR036945">
    <property type="entry name" value="DAGK_sf"/>
</dbReference>
<dbReference type="OrthoDB" id="1493837at2"/>
<dbReference type="PANTHER" id="PTHR34299:SF1">
    <property type="entry name" value="DIACYLGLYCEROL KINASE"/>
    <property type="match status" value="1"/>
</dbReference>